<accession>A0A239NEU2</accession>
<dbReference type="SUPFAM" id="SSF51735">
    <property type="entry name" value="NAD(P)-binding Rossmann-fold domains"/>
    <property type="match status" value="1"/>
</dbReference>
<organism evidence="2 3">
    <name type="scientific">Actinomadura meyerae</name>
    <dbReference type="NCBI Taxonomy" id="240840"/>
    <lineage>
        <taxon>Bacteria</taxon>
        <taxon>Bacillati</taxon>
        <taxon>Actinomycetota</taxon>
        <taxon>Actinomycetes</taxon>
        <taxon>Streptosporangiales</taxon>
        <taxon>Thermomonosporaceae</taxon>
        <taxon>Actinomadura</taxon>
    </lineage>
</organism>
<evidence type="ECO:0000313" key="3">
    <source>
        <dbReference type="Proteomes" id="UP000198318"/>
    </source>
</evidence>
<dbReference type="Proteomes" id="UP000198318">
    <property type="component" value="Unassembled WGS sequence"/>
</dbReference>
<dbReference type="PANTHER" id="PTHR48079:SF6">
    <property type="entry name" value="NAD(P)-BINDING DOMAIN-CONTAINING PROTEIN-RELATED"/>
    <property type="match status" value="1"/>
</dbReference>
<keyword evidence="3" id="KW-1185">Reference proteome</keyword>
<dbReference type="Gene3D" id="3.40.50.720">
    <property type="entry name" value="NAD(P)-binding Rossmann-like Domain"/>
    <property type="match status" value="1"/>
</dbReference>
<feature type="domain" description="NAD-dependent epimerase/dehydratase" evidence="1">
    <location>
        <begin position="3"/>
        <end position="237"/>
    </location>
</feature>
<dbReference type="Pfam" id="PF01370">
    <property type="entry name" value="Epimerase"/>
    <property type="match status" value="1"/>
</dbReference>
<evidence type="ECO:0000313" key="2">
    <source>
        <dbReference type="EMBL" id="SNT53270.1"/>
    </source>
</evidence>
<dbReference type="GO" id="GO:0005737">
    <property type="term" value="C:cytoplasm"/>
    <property type="evidence" value="ECO:0007669"/>
    <property type="project" value="TreeGrafter"/>
</dbReference>
<proteinExistence type="predicted"/>
<evidence type="ECO:0000259" key="1">
    <source>
        <dbReference type="Pfam" id="PF01370"/>
    </source>
</evidence>
<dbReference type="EMBL" id="FZOR01000040">
    <property type="protein sequence ID" value="SNT53270.1"/>
    <property type="molecule type" value="Genomic_DNA"/>
</dbReference>
<dbReference type="AlphaFoldDB" id="A0A239NEU2"/>
<gene>
    <name evidence="2" type="ORF">SAMN05443665_104011</name>
</gene>
<dbReference type="InterPro" id="IPR001509">
    <property type="entry name" value="Epimerase_deHydtase"/>
</dbReference>
<dbReference type="GO" id="GO:0004029">
    <property type="term" value="F:aldehyde dehydrogenase (NAD+) activity"/>
    <property type="evidence" value="ECO:0007669"/>
    <property type="project" value="TreeGrafter"/>
</dbReference>
<reference evidence="2 3" key="1">
    <citation type="submission" date="2017-06" db="EMBL/GenBank/DDBJ databases">
        <authorList>
            <person name="Kim H.J."/>
            <person name="Triplett B.A."/>
        </authorList>
    </citation>
    <scope>NUCLEOTIDE SEQUENCE [LARGE SCALE GENOMIC DNA]</scope>
    <source>
        <strain evidence="2 3">DSM 44715</strain>
    </source>
</reference>
<sequence length="314" mass="32923">MKILIAGASGAIGGRLVSQLVEGGHEVVGTTRSPAKTGMLRALGAEPVVVDALDPDAVADMVAKAEPEVIVHQLTALGGETSMRNVKRMAAATNRLRTEGTDHLLSAARAVGVRTFVAQSNAMWMERTGGPVADESGRIEPHPPADAAPAVAALRHLEDAVTGITWADGIVLRYGAFYGPGTALSAAPDAVMTRQIRKRRFPIVGGGGGVWSLVHIADAASATVAAVERGRPGIYHVADDDPVPLRDWLPHLARTLGAGPPRGVPAWLVRPLAGAGAVDMMTRARGISTGKTKRELDWEPRFPSWRTGFTDGLS</sequence>
<dbReference type="RefSeq" id="WP_089329705.1">
    <property type="nucleotide sequence ID" value="NZ_FZOR01000040.1"/>
</dbReference>
<dbReference type="InterPro" id="IPR051783">
    <property type="entry name" value="NAD(P)-dependent_oxidoreduct"/>
</dbReference>
<protein>
    <submittedName>
        <fullName evidence="2">Nucleoside-diphosphate-sugar epimerase</fullName>
    </submittedName>
</protein>
<dbReference type="InterPro" id="IPR036291">
    <property type="entry name" value="NAD(P)-bd_dom_sf"/>
</dbReference>
<name>A0A239NEU2_9ACTN</name>
<dbReference type="OrthoDB" id="9787292at2"/>
<dbReference type="PANTHER" id="PTHR48079">
    <property type="entry name" value="PROTEIN YEEZ"/>
    <property type="match status" value="1"/>
</dbReference>